<evidence type="ECO:0000313" key="7">
    <source>
        <dbReference type="EMBL" id="OGZ01070.1"/>
    </source>
</evidence>
<dbReference type="GO" id="GO:0022857">
    <property type="term" value="F:transmembrane transporter activity"/>
    <property type="evidence" value="ECO:0007669"/>
    <property type="project" value="InterPro"/>
</dbReference>
<sequence length="517" mass="55957">MKILRRIFRRPFLVIPLLIIAGIVILFWLTRKPTVVPTAKAVLGTIIEEVTVTGKTKPVKSVDLAFEKTGRVSRVDVAVGSHVAEGQILVELAHNELSAQLQQAEATLAVQQANLADLRRGSRPEDIQIKQTELAKAEQDLLSEYADVPNALNDAYAKADDAVRKQIDELFINDETGNPQLTLQTSEAQTETDVEFKRFLASQELKAWRNELDPITIISPSSSLDAALVSSITHLSFISNFLNRTMDAVVAAIALPQATITTYKTSVATARTNVSTALQNVNAQSQTIASQKLTVKKTNDELRLKLAGTAPEQIAAQEAQVRQAEANTAIIRAQIANTILRSPLAGVVTKANIKVGEIVGPNISIISVISANQLEIEANVPEADVAKIKIGNAVRITFDAYGDETKFAGHVTFIDPAETVIEGVPTYKTTIELDVENPLIKPGLTANLDIVANIHEGVIVVPQRSIAYRNGDKVVLIYKESAPAEERKVETGLRGSDGNIEILSGLAEGELIVRSPE</sequence>
<feature type="transmembrane region" description="Helical" evidence="5">
    <location>
        <begin position="12"/>
        <end position="30"/>
    </location>
</feature>
<comment type="subcellular location">
    <subcellularLocation>
        <location evidence="1">Cell envelope</location>
    </subcellularLocation>
</comment>
<dbReference type="EMBL" id="MHLC01000021">
    <property type="protein sequence ID" value="OGZ01070.1"/>
    <property type="molecule type" value="Genomic_DNA"/>
</dbReference>
<evidence type="ECO:0000256" key="1">
    <source>
        <dbReference type="ARBA" id="ARBA00004196"/>
    </source>
</evidence>
<reference evidence="7 8" key="1">
    <citation type="journal article" date="2016" name="Nat. Commun.">
        <title>Thousands of microbial genomes shed light on interconnected biogeochemical processes in an aquifer system.</title>
        <authorList>
            <person name="Anantharaman K."/>
            <person name="Brown C.T."/>
            <person name="Hug L.A."/>
            <person name="Sharon I."/>
            <person name="Castelle C.J."/>
            <person name="Probst A.J."/>
            <person name="Thomas B.C."/>
            <person name="Singh A."/>
            <person name="Wilkins M.J."/>
            <person name="Karaoz U."/>
            <person name="Brodie E.L."/>
            <person name="Williams K.H."/>
            <person name="Hubbard S.S."/>
            <person name="Banfield J.F."/>
        </authorList>
    </citation>
    <scope>NUCLEOTIDE SEQUENCE [LARGE SCALE GENOMIC DNA]</scope>
</reference>
<proteinExistence type="inferred from homology"/>
<evidence type="ECO:0000313" key="8">
    <source>
        <dbReference type="Proteomes" id="UP000178495"/>
    </source>
</evidence>
<keyword evidence="5" id="KW-1133">Transmembrane helix</keyword>
<evidence type="ECO:0000256" key="4">
    <source>
        <dbReference type="SAM" id="Coils"/>
    </source>
</evidence>
<keyword evidence="5" id="KW-0472">Membrane</keyword>
<dbReference type="Pfam" id="PF25990">
    <property type="entry name" value="Beta-barrel_YknX"/>
    <property type="match status" value="1"/>
</dbReference>
<evidence type="ECO:0000259" key="6">
    <source>
        <dbReference type="Pfam" id="PF25990"/>
    </source>
</evidence>
<evidence type="ECO:0000256" key="2">
    <source>
        <dbReference type="ARBA" id="ARBA00009477"/>
    </source>
</evidence>
<evidence type="ECO:0000256" key="5">
    <source>
        <dbReference type="SAM" id="Phobius"/>
    </source>
</evidence>
<name>A0A1G2CK17_9BACT</name>
<comment type="similarity">
    <text evidence="2">Belongs to the membrane fusion protein (MFP) (TC 8.A.1) family.</text>
</comment>
<feature type="coiled-coil region" evidence="4">
    <location>
        <begin position="94"/>
        <end position="121"/>
    </location>
</feature>
<dbReference type="PANTHER" id="PTHR32347:SF14">
    <property type="entry name" value="EFFLUX SYSTEM COMPONENT YKNX-RELATED"/>
    <property type="match status" value="1"/>
</dbReference>
<dbReference type="GO" id="GO:0016020">
    <property type="term" value="C:membrane"/>
    <property type="evidence" value="ECO:0007669"/>
    <property type="project" value="InterPro"/>
</dbReference>
<dbReference type="Gene3D" id="2.40.50.100">
    <property type="match status" value="1"/>
</dbReference>
<accession>A0A1G2CK17</accession>
<dbReference type="InterPro" id="IPR006143">
    <property type="entry name" value="RND_pump_MFP"/>
</dbReference>
<feature type="domain" description="YknX-like beta-barrel" evidence="6">
    <location>
        <begin position="374"/>
        <end position="450"/>
    </location>
</feature>
<comment type="caution">
    <text evidence="7">The sequence shown here is derived from an EMBL/GenBank/DDBJ whole genome shotgun (WGS) entry which is preliminary data.</text>
</comment>
<dbReference type="Gene3D" id="2.40.30.170">
    <property type="match status" value="1"/>
</dbReference>
<dbReference type="SUPFAM" id="SSF111369">
    <property type="entry name" value="HlyD-like secretion proteins"/>
    <property type="match status" value="2"/>
</dbReference>
<organism evidence="7 8">
    <name type="scientific">Candidatus Liptonbacteria bacterium RIFCSPLOWO2_01_FULL_56_20</name>
    <dbReference type="NCBI Taxonomy" id="1798652"/>
    <lineage>
        <taxon>Bacteria</taxon>
        <taxon>Candidatus Liptoniibacteriota</taxon>
    </lineage>
</organism>
<dbReference type="PANTHER" id="PTHR32347">
    <property type="entry name" value="EFFLUX SYSTEM COMPONENT YKNX-RELATED"/>
    <property type="match status" value="1"/>
</dbReference>
<dbReference type="NCBIfam" id="TIGR01730">
    <property type="entry name" value="RND_mfp"/>
    <property type="match status" value="1"/>
</dbReference>
<dbReference type="Proteomes" id="UP000178495">
    <property type="component" value="Unassembled WGS sequence"/>
</dbReference>
<dbReference type="InterPro" id="IPR050465">
    <property type="entry name" value="UPF0194_transport"/>
</dbReference>
<dbReference type="Gene3D" id="1.10.287.470">
    <property type="entry name" value="Helix hairpin bin"/>
    <property type="match status" value="1"/>
</dbReference>
<keyword evidence="5" id="KW-0812">Transmembrane</keyword>
<protein>
    <recommendedName>
        <fullName evidence="6">YknX-like beta-barrel domain-containing protein</fullName>
    </recommendedName>
</protein>
<keyword evidence="3 4" id="KW-0175">Coiled coil</keyword>
<evidence type="ECO:0000256" key="3">
    <source>
        <dbReference type="ARBA" id="ARBA00023054"/>
    </source>
</evidence>
<dbReference type="GO" id="GO:0030313">
    <property type="term" value="C:cell envelope"/>
    <property type="evidence" value="ECO:0007669"/>
    <property type="project" value="UniProtKB-SubCell"/>
</dbReference>
<dbReference type="AlphaFoldDB" id="A0A1G2CK17"/>
<dbReference type="InterPro" id="IPR058636">
    <property type="entry name" value="Beta-barrel_YknX"/>
</dbReference>
<gene>
    <name evidence="7" type="ORF">A3A43_00290</name>
</gene>
<dbReference type="Gene3D" id="2.40.420.20">
    <property type="match status" value="1"/>
</dbReference>
<dbReference type="STRING" id="1798652.A3A43_00290"/>